<organism evidence="2 3">
    <name type="scientific">Calocera cornea HHB12733</name>
    <dbReference type="NCBI Taxonomy" id="1353952"/>
    <lineage>
        <taxon>Eukaryota</taxon>
        <taxon>Fungi</taxon>
        <taxon>Dikarya</taxon>
        <taxon>Basidiomycota</taxon>
        <taxon>Agaricomycotina</taxon>
        <taxon>Dacrymycetes</taxon>
        <taxon>Dacrymycetales</taxon>
        <taxon>Dacrymycetaceae</taxon>
        <taxon>Calocera</taxon>
    </lineage>
</organism>
<gene>
    <name evidence="2" type="ORF">CALCODRAFT_120452</name>
</gene>
<evidence type="ECO:0000313" key="3">
    <source>
        <dbReference type="Proteomes" id="UP000076842"/>
    </source>
</evidence>
<keyword evidence="3" id="KW-1185">Reference proteome</keyword>
<dbReference type="AlphaFoldDB" id="A0A165IF21"/>
<feature type="region of interest" description="Disordered" evidence="1">
    <location>
        <begin position="179"/>
        <end position="255"/>
    </location>
</feature>
<evidence type="ECO:0000256" key="1">
    <source>
        <dbReference type="SAM" id="MobiDB-lite"/>
    </source>
</evidence>
<dbReference type="STRING" id="1353952.A0A165IF21"/>
<evidence type="ECO:0000313" key="2">
    <source>
        <dbReference type="EMBL" id="KZT60485.1"/>
    </source>
</evidence>
<reference evidence="2 3" key="1">
    <citation type="journal article" date="2016" name="Mol. Biol. Evol.">
        <title>Comparative Genomics of Early-Diverging Mushroom-Forming Fungi Provides Insights into the Origins of Lignocellulose Decay Capabilities.</title>
        <authorList>
            <person name="Nagy L.G."/>
            <person name="Riley R."/>
            <person name="Tritt A."/>
            <person name="Adam C."/>
            <person name="Daum C."/>
            <person name="Floudas D."/>
            <person name="Sun H."/>
            <person name="Yadav J.S."/>
            <person name="Pangilinan J."/>
            <person name="Larsson K.H."/>
            <person name="Matsuura K."/>
            <person name="Barry K."/>
            <person name="Labutti K."/>
            <person name="Kuo R."/>
            <person name="Ohm R.A."/>
            <person name="Bhattacharya S.S."/>
            <person name="Shirouzu T."/>
            <person name="Yoshinaga Y."/>
            <person name="Martin F.M."/>
            <person name="Grigoriev I.V."/>
            <person name="Hibbett D.S."/>
        </authorList>
    </citation>
    <scope>NUCLEOTIDE SEQUENCE [LARGE SCALE GENOMIC DNA]</scope>
    <source>
        <strain evidence="2 3">HHB12733</strain>
    </source>
</reference>
<dbReference type="EMBL" id="KV423931">
    <property type="protein sequence ID" value="KZT60485.1"/>
    <property type="molecule type" value="Genomic_DNA"/>
</dbReference>
<proteinExistence type="predicted"/>
<name>A0A165IF21_9BASI</name>
<dbReference type="Proteomes" id="UP000076842">
    <property type="component" value="Unassembled WGS sequence"/>
</dbReference>
<sequence>MLTSYIATSAVRCDPSLPKRTSEIIASISQNTLFEWATRVLRIVDSERLVGGRNAGPVACAAMLLALEAASEVKLSGIEALARLLANRLGTRAFTVMERYNEMVKMLSAFKAEVQPLVFDTAPSYRGSAAIRRTSSHPTWLKDVLVLAEEICEKHTQEAQGAAITSSTSPPDALIAESAHSNDVCSAPKGADSEYWTRVSEDDEEVDVDSTERSASASTSKTSFLVGDTARHAVRNRSIYSRPPRPNRRPAPEDTTLRSAYTLLAPTHTSADPYDDVAAGSFLLRTDAPPSDAVHLLRFGSRLSRLAAERGGEDRVEDHELFSDGELDSYIARSDVSG</sequence>
<protein>
    <submittedName>
        <fullName evidence="2">Uncharacterized protein</fullName>
    </submittedName>
</protein>
<dbReference type="OrthoDB" id="2527864at2759"/>
<dbReference type="InParanoid" id="A0A165IF21"/>
<accession>A0A165IF21</accession>